<name>A0A843WP51_COLES</name>
<reference evidence="2" key="1">
    <citation type="submission" date="2017-07" db="EMBL/GenBank/DDBJ databases">
        <title>Taro Niue Genome Assembly and Annotation.</title>
        <authorList>
            <person name="Atibalentja N."/>
            <person name="Keating K."/>
            <person name="Fields C.J."/>
        </authorList>
    </citation>
    <scope>NUCLEOTIDE SEQUENCE</scope>
    <source>
        <strain evidence="2">Niue_2</strain>
        <tissue evidence="2">Leaf</tissue>
    </source>
</reference>
<keyword evidence="3" id="KW-1185">Reference proteome</keyword>
<protein>
    <submittedName>
        <fullName evidence="2">Uncharacterized protein</fullName>
    </submittedName>
</protein>
<feature type="region of interest" description="Disordered" evidence="1">
    <location>
        <begin position="1"/>
        <end position="49"/>
    </location>
</feature>
<sequence length="166" mass="18541">VQVGEEEDRQGVEQRKGRRSQQLREAMKQVQVGEEEDRQGVEQRKGRRSQQLREAVKQVGFDLLSWILQGEEPPPLQGEPLQDLLALRDDAAAVHPHPAEEVAPRKGGPLVVDTDVDAAMPEAVSIVEMEEELLVLLIDPQCLPSSSSSSALRPRGWLEPQICWQV</sequence>
<feature type="non-terminal residue" evidence="2">
    <location>
        <position position="1"/>
    </location>
</feature>
<organism evidence="2 3">
    <name type="scientific">Colocasia esculenta</name>
    <name type="common">Wild taro</name>
    <name type="synonym">Arum esculentum</name>
    <dbReference type="NCBI Taxonomy" id="4460"/>
    <lineage>
        <taxon>Eukaryota</taxon>
        <taxon>Viridiplantae</taxon>
        <taxon>Streptophyta</taxon>
        <taxon>Embryophyta</taxon>
        <taxon>Tracheophyta</taxon>
        <taxon>Spermatophyta</taxon>
        <taxon>Magnoliopsida</taxon>
        <taxon>Liliopsida</taxon>
        <taxon>Araceae</taxon>
        <taxon>Aroideae</taxon>
        <taxon>Colocasieae</taxon>
        <taxon>Colocasia</taxon>
    </lineage>
</organism>
<evidence type="ECO:0000313" key="3">
    <source>
        <dbReference type="Proteomes" id="UP000652761"/>
    </source>
</evidence>
<evidence type="ECO:0000313" key="2">
    <source>
        <dbReference type="EMBL" id="MQM11699.1"/>
    </source>
</evidence>
<dbReference type="Proteomes" id="UP000652761">
    <property type="component" value="Unassembled WGS sequence"/>
</dbReference>
<proteinExistence type="predicted"/>
<dbReference type="EMBL" id="NMUH01005066">
    <property type="protein sequence ID" value="MQM11699.1"/>
    <property type="molecule type" value="Genomic_DNA"/>
</dbReference>
<accession>A0A843WP51</accession>
<comment type="caution">
    <text evidence="2">The sequence shown here is derived from an EMBL/GenBank/DDBJ whole genome shotgun (WGS) entry which is preliminary data.</text>
</comment>
<dbReference type="AlphaFoldDB" id="A0A843WP51"/>
<gene>
    <name evidence="2" type="ORF">Taro_044607</name>
</gene>
<evidence type="ECO:0000256" key="1">
    <source>
        <dbReference type="SAM" id="MobiDB-lite"/>
    </source>
</evidence>